<keyword evidence="3" id="KW-0238">DNA-binding</keyword>
<dbReference type="GO" id="GO:0003677">
    <property type="term" value="F:DNA binding"/>
    <property type="evidence" value="ECO:0007669"/>
    <property type="project" value="UniProtKB-KW"/>
</dbReference>
<feature type="region of interest" description="Disordered" evidence="6">
    <location>
        <begin position="604"/>
        <end position="631"/>
    </location>
</feature>
<dbReference type="Pfam" id="PF00172">
    <property type="entry name" value="Zn_clus"/>
    <property type="match status" value="1"/>
</dbReference>
<feature type="compositionally biased region" description="Low complexity" evidence="6">
    <location>
        <begin position="614"/>
        <end position="627"/>
    </location>
</feature>
<evidence type="ECO:0000313" key="8">
    <source>
        <dbReference type="EMBL" id="KAJ5329069.1"/>
    </source>
</evidence>
<reference evidence="8" key="1">
    <citation type="submission" date="2022-12" db="EMBL/GenBank/DDBJ databases">
        <authorList>
            <person name="Petersen C."/>
        </authorList>
    </citation>
    <scope>NUCLEOTIDE SEQUENCE</scope>
    <source>
        <strain evidence="8">IBT 35673</strain>
    </source>
</reference>
<evidence type="ECO:0000256" key="6">
    <source>
        <dbReference type="SAM" id="MobiDB-lite"/>
    </source>
</evidence>
<dbReference type="GO" id="GO:0045944">
    <property type="term" value="P:positive regulation of transcription by RNA polymerase II"/>
    <property type="evidence" value="ECO:0007669"/>
    <property type="project" value="TreeGrafter"/>
</dbReference>
<dbReference type="Gene3D" id="4.10.240.10">
    <property type="entry name" value="Zn(2)-C6 fungal-type DNA-binding domain"/>
    <property type="match status" value="1"/>
</dbReference>
<evidence type="ECO:0000256" key="4">
    <source>
        <dbReference type="ARBA" id="ARBA00023163"/>
    </source>
</evidence>
<dbReference type="PANTHER" id="PTHR47655:SF2">
    <property type="entry name" value="QUINIC ACID UTILIZATION ACTIVATOR"/>
    <property type="match status" value="1"/>
</dbReference>
<evidence type="ECO:0000256" key="5">
    <source>
        <dbReference type="ARBA" id="ARBA00023242"/>
    </source>
</evidence>
<keyword evidence="4" id="KW-0804">Transcription</keyword>
<reference evidence="8" key="2">
    <citation type="journal article" date="2023" name="IMA Fungus">
        <title>Comparative genomic study of the Penicillium genus elucidates a diverse pangenome and 15 lateral gene transfer events.</title>
        <authorList>
            <person name="Petersen C."/>
            <person name="Sorensen T."/>
            <person name="Nielsen M.R."/>
            <person name="Sondergaard T.E."/>
            <person name="Sorensen J.L."/>
            <person name="Fitzpatrick D.A."/>
            <person name="Frisvad J.C."/>
            <person name="Nielsen K.L."/>
        </authorList>
    </citation>
    <scope>NUCLEOTIDE SEQUENCE</scope>
    <source>
        <strain evidence="8">IBT 35673</strain>
    </source>
</reference>
<evidence type="ECO:0000313" key="9">
    <source>
        <dbReference type="Proteomes" id="UP001147695"/>
    </source>
</evidence>
<evidence type="ECO:0000256" key="2">
    <source>
        <dbReference type="ARBA" id="ARBA00023015"/>
    </source>
</evidence>
<dbReference type="AlphaFoldDB" id="A0A9W9Q8D6"/>
<gene>
    <name evidence="8" type="ORF">N7452_009459</name>
</gene>
<dbReference type="Proteomes" id="UP001147695">
    <property type="component" value="Unassembled WGS sequence"/>
</dbReference>
<dbReference type="EMBL" id="JAPZBQ010000005">
    <property type="protein sequence ID" value="KAJ5329069.1"/>
    <property type="molecule type" value="Genomic_DNA"/>
</dbReference>
<accession>A0A9W9Q8D6</accession>
<keyword evidence="5" id="KW-0539">Nucleus</keyword>
<dbReference type="InterPro" id="IPR007219">
    <property type="entry name" value="XnlR_reg_dom"/>
</dbReference>
<organism evidence="8 9">
    <name type="scientific">Penicillium brevicompactum</name>
    <dbReference type="NCBI Taxonomy" id="5074"/>
    <lineage>
        <taxon>Eukaryota</taxon>
        <taxon>Fungi</taxon>
        <taxon>Dikarya</taxon>
        <taxon>Ascomycota</taxon>
        <taxon>Pezizomycotina</taxon>
        <taxon>Eurotiomycetes</taxon>
        <taxon>Eurotiomycetidae</taxon>
        <taxon>Eurotiales</taxon>
        <taxon>Aspergillaceae</taxon>
        <taxon>Penicillium</taxon>
    </lineage>
</organism>
<dbReference type="Pfam" id="PF04082">
    <property type="entry name" value="Fungal_trans"/>
    <property type="match status" value="1"/>
</dbReference>
<name>A0A9W9Q8D6_PENBR</name>
<evidence type="ECO:0000259" key="7">
    <source>
        <dbReference type="PROSITE" id="PS50048"/>
    </source>
</evidence>
<keyword evidence="2" id="KW-0805">Transcription regulation</keyword>
<evidence type="ECO:0000256" key="3">
    <source>
        <dbReference type="ARBA" id="ARBA00023125"/>
    </source>
</evidence>
<dbReference type="SUPFAM" id="SSF57701">
    <property type="entry name" value="Zn2/Cys6 DNA-binding domain"/>
    <property type="match status" value="1"/>
</dbReference>
<comment type="caution">
    <text evidence="8">The sequence shown here is derived from an EMBL/GenBank/DDBJ whole genome shotgun (WGS) entry which is preliminary data.</text>
</comment>
<dbReference type="GO" id="GO:0008270">
    <property type="term" value="F:zinc ion binding"/>
    <property type="evidence" value="ECO:0007669"/>
    <property type="project" value="InterPro"/>
</dbReference>
<dbReference type="GO" id="GO:0000981">
    <property type="term" value="F:DNA-binding transcription factor activity, RNA polymerase II-specific"/>
    <property type="evidence" value="ECO:0007669"/>
    <property type="project" value="InterPro"/>
</dbReference>
<dbReference type="CDD" id="cd12148">
    <property type="entry name" value="fungal_TF_MHR"/>
    <property type="match status" value="1"/>
</dbReference>
<feature type="domain" description="Zn(2)-C6 fungal-type" evidence="7">
    <location>
        <begin position="28"/>
        <end position="58"/>
    </location>
</feature>
<dbReference type="GO" id="GO:0006351">
    <property type="term" value="P:DNA-templated transcription"/>
    <property type="evidence" value="ECO:0007669"/>
    <property type="project" value="InterPro"/>
</dbReference>
<evidence type="ECO:0000256" key="1">
    <source>
        <dbReference type="ARBA" id="ARBA00022723"/>
    </source>
</evidence>
<dbReference type="PROSITE" id="PS00463">
    <property type="entry name" value="ZN2_CY6_FUNGAL_1"/>
    <property type="match status" value="1"/>
</dbReference>
<dbReference type="InterPro" id="IPR036864">
    <property type="entry name" value="Zn2-C6_fun-type_DNA-bd_sf"/>
</dbReference>
<dbReference type="PROSITE" id="PS50048">
    <property type="entry name" value="ZN2_CY6_FUNGAL_2"/>
    <property type="match status" value="1"/>
</dbReference>
<dbReference type="InterPro" id="IPR052783">
    <property type="entry name" value="Metabolic/Drug-Res_Regulator"/>
</dbReference>
<dbReference type="SMART" id="SM00066">
    <property type="entry name" value="GAL4"/>
    <property type="match status" value="1"/>
</dbReference>
<dbReference type="CDD" id="cd00067">
    <property type="entry name" value="GAL4"/>
    <property type="match status" value="1"/>
</dbReference>
<protein>
    <recommendedName>
        <fullName evidence="7">Zn(2)-C6 fungal-type domain-containing protein</fullName>
    </recommendedName>
</protein>
<dbReference type="InterPro" id="IPR001138">
    <property type="entry name" value="Zn2Cys6_DnaBD"/>
</dbReference>
<proteinExistence type="predicted"/>
<keyword evidence="1" id="KW-0479">Metal-binding</keyword>
<sequence>MAEASEAPSSGAGVNDSYPRKRLRISRACDTCRRRKERCDGTEPACRRCTDYGRTCSYYPSRKRGLAPGYVRSLEILLGLLSCSFPESADLIRSIVHGEPCGIALDLAPPVESLVETWRESTGFEQLQRALASAPPTDENEVYLQDLNQKWTSRFNELPRDHTRTESIPCNTASEVTGHYLQDLTQTQPLPVPRARQLPSPTTLPPVNVTSPVLPEDWPRLVNSYLVNTHSWLPIVQKFSLFRCASMVSRSGLSADANGAVDMASGEISSLWAVLALGSYQADLKEAPTVSSRSLSTGLNHSVPMSAHLFASAKSLLPHKQACFQTGHIHASLVLALREIAVEAWTDAWLFVCRAVFMASSIGIIPQTGQDSNETMNDAERRLFMGCFVLDGIVASTLSVRPNLHKEDLKRVGGISVDGLEEWEPWGSCWGGSPSCEPSLEPARLLSTFNSLGDLVCLFKSYNQTCDKPELRNKLIQDFMDWQNGLLSSNVPRLPTIPSADHAVPPTMVETHIPPHILHLNILAGTLYSMLGFPASHIDPDHSCPGALRLSTTSALHGILHSMQAVSKKASLQSLGRYIPTLLAALKLLNRDPTSSSSEFLLPLGNGNQNRPHQQSTQLPPLSSTTTCSENLAHGPEEEICRPQIRNLNTILTTGLEEFPSSSNAEGAQSAPINNTDCVNPPTNLPGLADAVETGPTEHDGNLEQLNIVEMANWHVLPIYFLRDILYSTFCEHPPSLCDFKISNADDLLSGTPRPSISWKTWGYSVMIQLWIFPVYFLSGNDT</sequence>
<dbReference type="PANTHER" id="PTHR47655">
    <property type="entry name" value="QUINIC ACID UTILIZATION ACTIVATOR"/>
    <property type="match status" value="1"/>
</dbReference>